<keyword evidence="4" id="KW-1185">Reference proteome</keyword>
<comment type="subcellular location">
    <subcellularLocation>
        <location evidence="2">Cell membrane</location>
        <topology evidence="2">Multi-pass membrane protein</topology>
    </subcellularLocation>
</comment>
<feature type="transmembrane region" description="Helical" evidence="2">
    <location>
        <begin position="33"/>
        <end position="50"/>
    </location>
</feature>
<dbReference type="Proteomes" id="UP001597541">
    <property type="component" value="Unassembled WGS sequence"/>
</dbReference>
<comment type="function">
    <text evidence="2">NDH-1 shuttles electrons from NADH, via FMN and iron-sulfur (Fe-S) centers, to quinones in the respiratory chain. Couples the redox reaction to proton translocation (for every two electrons transferred, four hydrogen ions are translocated across the cytoplasmic membrane), and thus conserves the redox energy in a proton gradient.</text>
</comment>
<keyword evidence="2" id="KW-0472">Membrane</keyword>
<feature type="transmembrane region" description="Helical" evidence="2">
    <location>
        <begin position="141"/>
        <end position="162"/>
    </location>
</feature>
<evidence type="ECO:0000313" key="4">
    <source>
        <dbReference type="Proteomes" id="UP001597541"/>
    </source>
</evidence>
<keyword evidence="2" id="KW-0812">Transmembrane</keyword>
<keyword evidence="3" id="KW-0560">Oxidoreductase</keyword>
<comment type="caution">
    <text evidence="3">The sequence shown here is derived from an EMBL/GenBank/DDBJ whole genome shotgun (WGS) entry which is preliminary data.</text>
</comment>
<dbReference type="Pfam" id="PF00499">
    <property type="entry name" value="Oxidored_q3"/>
    <property type="match status" value="1"/>
</dbReference>
<accession>A0ABW5PJB8</accession>
<dbReference type="Gene3D" id="1.20.120.1200">
    <property type="entry name" value="NADH-ubiquinone/plastoquinone oxidoreductase chain 6, subunit NuoJ"/>
    <property type="match status" value="1"/>
</dbReference>
<gene>
    <name evidence="3" type="ORF">ACFSUF_24195</name>
</gene>
<dbReference type="EC" id="7.1.1.-" evidence="2"/>
<keyword evidence="2" id="KW-1133">Transmembrane helix</keyword>
<dbReference type="NCBIfam" id="NF005168">
    <property type="entry name" value="PRK06638.2-3"/>
    <property type="match status" value="1"/>
</dbReference>
<evidence type="ECO:0000313" key="3">
    <source>
        <dbReference type="EMBL" id="MFD2615512.1"/>
    </source>
</evidence>
<proteinExistence type="inferred from homology"/>
<feature type="transmembrane region" description="Helical" evidence="2">
    <location>
        <begin position="94"/>
        <end position="111"/>
    </location>
</feature>
<dbReference type="EMBL" id="JBHUME010000019">
    <property type="protein sequence ID" value="MFD2615512.1"/>
    <property type="molecule type" value="Genomic_DNA"/>
</dbReference>
<dbReference type="PANTHER" id="PTHR33269:SF17">
    <property type="entry name" value="NADH-UBIQUINONE OXIDOREDUCTASE CHAIN 6"/>
    <property type="match status" value="1"/>
</dbReference>
<feature type="transmembrane region" description="Helical" evidence="2">
    <location>
        <begin position="56"/>
        <end position="73"/>
    </location>
</feature>
<keyword evidence="2" id="KW-0520">NAD</keyword>
<dbReference type="InterPro" id="IPR042106">
    <property type="entry name" value="Nuo/plastoQ_OxRdtase_6_NuoJ"/>
</dbReference>
<evidence type="ECO:0000256" key="2">
    <source>
        <dbReference type="RuleBase" id="RU004429"/>
    </source>
</evidence>
<dbReference type="PANTHER" id="PTHR33269">
    <property type="entry name" value="NADH-UBIQUINONE OXIDOREDUCTASE CHAIN 6"/>
    <property type="match status" value="1"/>
</dbReference>
<sequence length="167" mass="18373">MITGEFLIFMIFAVCAITGAVLMISLSKVVHTVVALAFAFLSLAGLYILLQAEFIALVQVLIYAGAVTILMIFGIMMTRHNQEEEQPRRPLHQWLLFLGSAGLFGILFFAIRSSVFPEGEGLQAGSHNTLEIGKLLYQTHVFPFELVSVLLTAAFIGAIVLAKREEE</sequence>
<dbReference type="InterPro" id="IPR001457">
    <property type="entry name" value="NADH_UbQ/plastoQ_OxRdtase_su6"/>
</dbReference>
<protein>
    <recommendedName>
        <fullName evidence="2">NADH-quinone oxidoreductase subunit J</fullName>
        <ecNumber evidence="2">7.1.1.-</ecNumber>
    </recommendedName>
</protein>
<keyword evidence="2" id="KW-1003">Cell membrane</keyword>
<reference evidence="4" key="1">
    <citation type="journal article" date="2019" name="Int. J. Syst. Evol. Microbiol.">
        <title>The Global Catalogue of Microorganisms (GCM) 10K type strain sequencing project: providing services to taxonomists for standard genome sequencing and annotation.</title>
        <authorList>
            <consortium name="The Broad Institute Genomics Platform"/>
            <consortium name="The Broad Institute Genome Sequencing Center for Infectious Disease"/>
            <person name="Wu L."/>
            <person name="Ma J."/>
        </authorList>
    </citation>
    <scope>NUCLEOTIDE SEQUENCE [LARGE SCALE GENOMIC DNA]</scope>
    <source>
        <strain evidence="4">KCTC 3950</strain>
    </source>
</reference>
<evidence type="ECO:0000256" key="1">
    <source>
        <dbReference type="ARBA" id="ARBA00005698"/>
    </source>
</evidence>
<keyword evidence="2" id="KW-0874">Quinone</keyword>
<feature type="transmembrane region" description="Helical" evidence="2">
    <location>
        <begin position="6"/>
        <end position="26"/>
    </location>
</feature>
<comment type="catalytic activity">
    <reaction evidence="2">
        <text>a quinone + NADH + 5 H(+)(in) = a quinol + NAD(+) + 4 H(+)(out)</text>
        <dbReference type="Rhea" id="RHEA:57888"/>
        <dbReference type="ChEBI" id="CHEBI:15378"/>
        <dbReference type="ChEBI" id="CHEBI:24646"/>
        <dbReference type="ChEBI" id="CHEBI:57540"/>
        <dbReference type="ChEBI" id="CHEBI:57945"/>
        <dbReference type="ChEBI" id="CHEBI:132124"/>
    </reaction>
</comment>
<comment type="similarity">
    <text evidence="1 2">Belongs to the complex I subunit 6 family.</text>
</comment>
<name>A0ABW5PJB8_9BACL</name>
<organism evidence="3 4">
    <name type="scientific">Paenibacillus gansuensis</name>
    <dbReference type="NCBI Taxonomy" id="306542"/>
    <lineage>
        <taxon>Bacteria</taxon>
        <taxon>Bacillati</taxon>
        <taxon>Bacillota</taxon>
        <taxon>Bacilli</taxon>
        <taxon>Bacillales</taxon>
        <taxon>Paenibacillaceae</taxon>
        <taxon>Paenibacillus</taxon>
    </lineage>
</organism>
<dbReference type="GO" id="GO:0050136">
    <property type="term" value="F:NADH dehydrogenase (quinone) (non-electrogenic) activity"/>
    <property type="evidence" value="ECO:0007669"/>
    <property type="project" value="UniProtKB-EC"/>
</dbReference>
<dbReference type="RefSeq" id="WP_377607454.1">
    <property type="nucleotide sequence ID" value="NZ_JBHUME010000019.1"/>
</dbReference>